<evidence type="ECO:0000256" key="4">
    <source>
        <dbReference type="ARBA" id="ARBA00022679"/>
    </source>
</evidence>
<evidence type="ECO:0000256" key="7">
    <source>
        <dbReference type="ARBA" id="ARBA00022840"/>
    </source>
</evidence>
<dbReference type="InterPro" id="IPR005467">
    <property type="entry name" value="His_kinase_dom"/>
</dbReference>
<keyword evidence="4" id="KW-0808">Transferase</keyword>
<dbReference type="InterPro" id="IPR003594">
    <property type="entry name" value="HATPase_dom"/>
</dbReference>
<comment type="catalytic activity">
    <reaction evidence="1">
        <text>ATP + protein L-histidine = ADP + protein N-phospho-L-histidine.</text>
        <dbReference type="EC" id="2.7.13.3"/>
    </reaction>
</comment>
<feature type="non-terminal residue" evidence="10">
    <location>
        <position position="1"/>
    </location>
</feature>
<protein>
    <recommendedName>
        <fullName evidence="3">histidine kinase</fullName>
        <ecNumber evidence="3">2.7.13.3</ecNumber>
    </recommendedName>
</protein>
<evidence type="ECO:0000256" key="2">
    <source>
        <dbReference type="ARBA" id="ARBA00004370"/>
    </source>
</evidence>
<proteinExistence type="predicted"/>
<dbReference type="InterPro" id="IPR004358">
    <property type="entry name" value="Sig_transdc_His_kin-like_C"/>
</dbReference>
<evidence type="ECO:0000256" key="3">
    <source>
        <dbReference type="ARBA" id="ARBA00012438"/>
    </source>
</evidence>
<keyword evidence="8" id="KW-0902">Two-component regulatory system</keyword>
<feature type="domain" description="Histidine kinase" evidence="9">
    <location>
        <begin position="1"/>
        <end position="141"/>
    </location>
</feature>
<accession>A0ABS1TKI7</accession>
<sequence length="143" mass="15976">VQAAIKRVKQDTQGRSIEWKVGTLPVIRCDATFIELAVYNLVANAVKYSRNRPVAVISIHAEQTPDEFIFHVADNGVGFSMDYAHKLFAVFQRLHRMEEFEGTGIGLANVRRIVERHGGRAWAEGAPNEGAVFSFSIPKRLPV</sequence>
<keyword evidence="11" id="KW-1185">Reference proteome</keyword>
<dbReference type="EMBL" id="JAESWB010000100">
    <property type="protein sequence ID" value="MBL4951830.1"/>
    <property type="molecule type" value="Genomic_DNA"/>
</dbReference>
<dbReference type="SUPFAM" id="SSF55874">
    <property type="entry name" value="ATPase domain of HSP90 chaperone/DNA topoisomerase II/histidine kinase"/>
    <property type="match status" value="1"/>
</dbReference>
<dbReference type="EC" id="2.7.13.3" evidence="3"/>
<dbReference type="PANTHER" id="PTHR42878:SF15">
    <property type="entry name" value="BACTERIOPHYTOCHROME"/>
    <property type="match status" value="1"/>
</dbReference>
<evidence type="ECO:0000256" key="6">
    <source>
        <dbReference type="ARBA" id="ARBA00022777"/>
    </source>
</evidence>
<evidence type="ECO:0000313" key="10">
    <source>
        <dbReference type="EMBL" id="MBL4951830.1"/>
    </source>
</evidence>
<keyword evidence="5" id="KW-0547">Nucleotide-binding</keyword>
<evidence type="ECO:0000259" key="9">
    <source>
        <dbReference type="PROSITE" id="PS50109"/>
    </source>
</evidence>
<evidence type="ECO:0000256" key="1">
    <source>
        <dbReference type="ARBA" id="ARBA00000085"/>
    </source>
</evidence>
<evidence type="ECO:0000313" key="11">
    <source>
        <dbReference type="Proteomes" id="UP000623967"/>
    </source>
</evidence>
<comment type="caution">
    <text evidence="10">The sequence shown here is derived from an EMBL/GenBank/DDBJ whole genome shotgun (WGS) entry which is preliminary data.</text>
</comment>
<dbReference type="Proteomes" id="UP000623967">
    <property type="component" value="Unassembled WGS sequence"/>
</dbReference>
<keyword evidence="7" id="KW-0067">ATP-binding</keyword>
<reference evidence="10 11" key="1">
    <citation type="submission" date="2021-01" db="EMBL/GenBank/DDBJ databases">
        <title>Genome public.</title>
        <authorList>
            <person name="Liu C."/>
            <person name="Sun Q."/>
        </authorList>
    </citation>
    <scope>NUCLEOTIDE SEQUENCE [LARGE SCALE GENOMIC DNA]</scope>
    <source>
        <strain evidence="10 11">YIM B02564</strain>
    </source>
</reference>
<dbReference type="InterPro" id="IPR036890">
    <property type="entry name" value="HATPase_C_sf"/>
</dbReference>
<organism evidence="10 11">
    <name type="scientific">Neobacillus paridis</name>
    <dbReference type="NCBI Taxonomy" id="2803862"/>
    <lineage>
        <taxon>Bacteria</taxon>
        <taxon>Bacillati</taxon>
        <taxon>Bacillota</taxon>
        <taxon>Bacilli</taxon>
        <taxon>Bacillales</taxon>
        <taxon>Bacillaceae</taxon>
        <taxon>Neobacillus</taxon>
    </lineage>
</organism>
<name>A0ABS1TKI7_9BACI</name>
<dbReference type="InterPro" id="IPR050351">
    <property type="entry name" value="BphY/WalK/GraS-like"/>
</dbReference>
<dbReference type="Pfam" id="PF02518">
    <property type="entry name" value="HATPase_c"/>
    <property type="match status" value="1"/>
</dbReference>
<dbReference type="PANTHER" id="PTHR42878">
    <property type="entry name" value="TWO-COMPONENT HISTIDINE KINASE"/>
    <property type="match status" value="1"/>
</dbReference>
<evidence type="ECO:0000256" key="5">
    <source>
        <dbReference type="ARBA" id="ARBA00022741"/>
    </source>
</evidence>
<dbReference type="SMART" id="SM00387">
    <property type="entry name" value="HATPase_c"/>
    <property type="match status" value="1"/>
</dbReference>
<keyword evidence="6" id="KW-0418">Kinase</keyword>
<evidence type="ECO:0000256" key="8">
    <source>
        <dbReference type="ARBA" id="ARBA00023012"/>
    </source>
</evidence>
<dbReference type="PROSITE" id="PS50109">
    <property type="entry name" value="HIS_KIN"/>
    <property type="match status" value="1"/>
</dbReference>
<gene>
    <name evidence="10" type="ORF">JK635_06245</name>
</gene>
<dbReference type="Gene3D" id="3.30.565.10">
    <property type="entry name" value="Histidine kinase-like ATPase, C-terminal domain"/>
    <property type="match status" value="1"/>
</dbReference>
<dbReference type="PRINTS" id="PR00344">
    <property type="entry name" value="BCTRLSENSOR"/>
</dbReference>
<comment type="subcellular location">
    <subcellularLocation>
        <location evidence="2">Membrane</location>
    </subcellularLocation>
</comment>